<evidence type="ECO:0000313" key="4">
    <source>
        <dbReference type="EMBL" id="SUZ86649.1"/>
    </source>
</evidence>
<dbReference type="Gene3D" id="2.60.40.4070">
    <property type="match status" value="1"/>
</dbReference>
<dbReference type="Pfam" id="PF15902">
    <property type="entry name" value="Sortilin-Vps10"/>
    <property type="match status" value="2"/>
</dbReference>
<dbReference type="InterPro" id="IPR052025">
    <property type="entry name" value="Xyloglucanase_GH74"/>
</dbReference>
<dbReference type="PANTHER" id="PTHR43739">
    <property type="entry name" value="XYLOGLUCANASE (EUROFUNG)"/>
    <property type="match status" value="1"/>
</dbReference>
<feature type="domain" description="Sortilin N-terminal" evidence="3">
    <location>
        <begin position="286"/>
        <end position="387"/>
    </location>
</feature>
<feature type="compositionally biased region" description="Basic and acidic residues" evidence="2">
    <location>
        <begin position="799"/>
        <end position="809"/>
    </location>
</feature>
<organism evidence="4">
    <name type="scientific">marine metagenome</name>
    <dbReference type="NCBI Taxonomy" id="408172"/>
    <lineage>
        <taxon>unclassified sequences</taxon>
        <taxon>metagenomes</taxon>
        <taxon>ecological metagenomes</taxon>
    </lineage>
</organism>
<dbReference type="AlphaFoldDB" id="A0A381R787"/>
<keyword evidence="1" id="KW-0677">Repeat</keyword>
<gene>
    <name evidence="4" type="ORF">METZ01_LOCUS39503</name>
</gene>
<protein>
    <recommendedName>
        <fullName evidence="3">Sortilin N-terminal domain-containing protein</fullName>
    </recommendedName>
</protein>
<evidence type="ECO:0000256" key="2">
    <source>
        <dbReference type="SAM" id="MobiDB-lite"/>
    </source>
</evidence>
<dbReference type="CDD" id="cd15482">
    <property type="entry name" value="Sialidase_non-viral"/>
    <property type="match status" value="1"/>
</dbReference>
<accession>A0A381R787</accession>
<name>A0A381R787_9ZZZZ</name>
<feature type="domain" description="Sortilin N-terminal" evidence="3">
    <location>
        <begin position="127"/>
        <end position="253"/>
    </location>
</feature>
<feature type="non-terminal residue" evidence="4">
    <location>
        <position position="1044"/>
    </location>
</feature>
<dbReference type="Gene3D" id="2.130.10.10">
    <property type="entry name" value="YVTN repeat-like/Quinoprotein amine dehydrogenase"/>
    <property type="match status" value="4"/>
</dbReference>
<feature type="region of interest" description="Disordered" evidence="2">
    <location>
        <begin position="799"/>
        <end position="821"/>
    </location>
</feature>
<dbReference type="EMBL" id="UINC01001693">
    <property type="protein sequence ID" value="SUZ86649.1"/>
    <property type="molecule type" value="Genomic_DNA"/>
</dbReference>
<dbReference type="PANTHER" id="PTHR43739:SF5">
    <property type="entry name" value="EXO-ALPHA-SIALIDASE"/>
    <property type="match status" value="1"/>
</dbReference>
<proteinExistence type="predicted"/>
<evidence type="ECO:0000256" key="1">
    <source>
        <dbReference type="ARBA" id="ARBA00022737"/>
    </source>
</evidence>
<dbReference type="InterPro" id="IPR015943">
    <property type="entry name" value="WD40/YVTN_repeat-like_dom_sf"/>
</dbReference>
<dbReference type="SUPFAM" id="SSF110296">
    <property type="entry name" value="Oligoxyloglucan reducing end-specific cellobiohydrolase"/>
    <property type="match status" value="2"/>
</dbReference>
<evidence type="ECO:0000259" key="3">
    <source>
        <dbReference type="Pfam" id="PF15902"/>
    </source>
</evidence>
<dbReference type="GO" id="GO:0010411">
    <property type="term" value="P:xyloglucan metabolic process"/>
    <property type="evidence" value="ECO:0007669"/>
    <property type="project" value="TreeGrafter"/>
</dbReference>
<sequence length="1044" mass="118873">MKFKKILFIVISSILSIELVSQKRNHQPFNTSIFDNIEVRNIGPAKVSGRITKVLKDYSNSSTWYVTTASGNVWKTQNSGTTWIPIFDVYGSYSIGTISMDPNNPNVLWLGTGENNSQRSVGFGDGVYKSVDAGKTWKNVGLKKSEHIAKIIIDPNNSDNIYVASQGPLWNSGGERGLYNSNDGGKNWKRILFVSDDTGISDVVMDHENSDIMYASTYQRRRHFGIIIAGGPEGGIFKSVDRGTTWKRLNNGLPGGDVGRIGLAISPQKSNVIYALVTAKENTKGFYRSEDYGETWKKMSDYQVVDSQYYVEIFPDPHQFDKVYSVDMRSYVTENGGKTFERIPENKKHVDSHDVVFDKNDPDYIMISCDGGIYESFDRMKTWRFIDNMPIIQLYRVGIDNEKPFYNVYGGTQDNDSFGGPSRTNNSSGIRNSDWFVTTGGDGFQVRIDPKDPNIIYTMSQYAGIMRYDKSNGEKIGIRPQPDSNEPAYRWNWDAPLIISPHKTDRLYFAANYLFQSDDRGNSWKKISDDLTRNEDRNKKKVMGKIWSVDAIFKNVFTSPLGTIVSLDESRIKEGMIVVGTDDGLVQVTKDNGVSWRKFENFPGIPSRAYVTDVVASKHDVNTIYVTFNYHKYGDYKPYIIKTSDGGDSWKMISSNLPKNNFVWSVVEDHINSNILFVGTEFGMFYSINGGANWNKFKDVPTIAIRDLEIHEGEDDLVAASFGRGFYIVDDYSPIREVSQDFLSKDAHFFSVKDALQFVIASPEKSATGHNFFTSPNPPYGVKLSYYLKDGLISKEEKRQKEEKSKFNRNESINYPSKDQLDEEIKEEKPKIFLTIESLSGDVVRRVEGNNSKGYNETYWNLRTYSYRNIEDENNYSGPLVPPGTYNVHLSKYENNTFTELTEKQSFEVIQYGSKSTQKERFDLYNFQLKFDKLFSDFEKLVDDIDDAIEDVNGEINTVINSKSATNVNYMHIKKSTLMDLRMILTGKLSSNYADVFSGSPPSIQRRLGGMSWELSNTTSRQTKSHEKTYNISKKKYDEVVKKF</sequence>
<feature type="non-terminal residue" evidence="4">
    <location>
        <position position="1"/>
    </location>
</feature>
<dbReference type="InterPro" id="IPR031778">
    <property type="entry name" value="Sortilin_N"/>
</dbReference>
<reference evidence="4" key="1">
    <citation type="submission" date="2018-05" db="EMBL/GenBank/DDBJ databases">
        <authorList>
            <person name="Lanie J.A."/>
            <person name="Ng W.-L."/>
            <person name="Kazmierczak K.M."/>
            <person name="Andrzejewski T.M."/>
            <person name="Davidsen T.M."/>
            <person name="Wayne K.J."/>
            <person name="Tettelin H."/>
            <person name="Glass J.I."/>
            <person name="Rusch D."/>
            <person name="Podicherti R."/>
            <person name="Tsui H.-C.T."/>
            <person name="Winkler M.E."/>
        </authorList>
    </citation>
    <scope>NUCLEOTIDE SEQUENCE</scope>
</reference>